<dbReference type="OrthoDB" id="142078at2"/>
<evidence type="ECO:0000313" key="3">
    <source>
        <dbReference type="Proteomes" id="UP000005324"/>
    </source>
</evidence>
<dbReference type="InterPro" id="IPR001206">
    <property type="entry name" value="Diacylglycerol_kinase_cat_dom"/>
</dbReference>
<dbReference type="SUPFAM" id="SSF111331">
    <property type="entry name" value="NAD kinase/diacylglycerol kinase-like"/>
    <property type="match status" value="1"/>
</dbReference>
<dbReference type="SMART" id="SM00046">
    <property type="entry name" value="DAGKc"/>
    <property type="match status" value="1"/>
</dbReference>
<protein>
    <submittedName>
        <fullName evidence="2">Diacylglycerol kinase catalytic domain protein</fullName>
    </submittedName>
</protein>
<dbReference type="InterPro" id="IPR045540">
    <property type="entry name" value="YegS/DAGK_C"/>
</dbReference>
<sequence>MRATLLLNPRSGTLLGQPELAGRIVAALRQAGFTLDTVPGDAAPDLAGRLDAALAGGAPVLIVGGGDGTLRAAAARLAGTGVALGVLPLGTMNLLARDLGLPLAPEAAALALGQAEIRAIDLAEVNGEPFLCQSVIGLPNRIGQHRERLRGDGRLAARWRLGIAALRLFWRHPPQRLALRLAEGKRLRRVWTRALSVVNNAYEEAPGKLFHRPVLDGGTLSLHVARGFGLGWILRMLLAMAAGQWRRSDALLSWRADTLSIHSRHRHLRVMNDGEALLLATPLHYRIHPGALRVLAPRREAAPDLARPPVPEELPA</sequence>
<dbReference type="Proteomes" id="UP000005324">
    <property type="component" value="Unassembled WGS sequence"/>
</dbReference>
<reference evidence="2 3" key="1">
    <citation type="submission" date="2010-04" db="EMBL/GenBank/DDBJ databases">
        <authorList>
            <person name="Qin X."/>
            <person name="Bachman B."/>
            <person name="Battles P."/>
            <person name="Bell A."/>
            <person name="Bess C."/>
            <person name="Bickham C."/>
            <person name="Chaboub L."/>
            <person name="Chen D."/>
            <person name="Coyle M."/>
            <person name="Deiros D.R."/>
            <person name="Dinh H."/>
            <person name="Forbes L."/>
            <person name="Fowler G."/>
            <person name="Francisco L."/>
            <person name="Fu Q."/>
            <person name="Gubbala S."/>
            <person name="Hale W."/>
            <person name="Han Y."/>
            <person name="Hemphill L."/>
            <person name="Highlander S.K."/>
            <person name="Hirani K."/>
            <person name="Hogues M."/>
            <person name="Jackson L."/>
            <person name="Jakkamsetti A."/>
            <person name="Javaid M."/>
            <person name="Jiang H."/>
            <person name="Korchina V."/>
            <person name="Kovar C."/>
            <person name="Lara F."/>
            <person name="Lee S."/>
            <person name="Mata R."/>
            <person name="Mathew T."/>
            <person name="Moen C."/>
            <person name="Morales K."/>
            <person name="Munidasa M."/>
            <person name="Nazareth L."/>
            <person name="Ngo R."/>
            <person name="Nguyen L."/>
            <person name="Okwuonu G."/>
            <person name="Ongeri F."/>
            <person name="Patil S."/>
            <person name="Petrosino J."/>
            <person name="Pham C."/>
            <person name="Pham P."/>
            <person name="Pu L.-L."/>
            <person name="Puazo M."/>
            <person name="Raj R."/>
            <person name="Reid J."/>
            <person name="Rouhana J."/>
            <person name="Saada N."/>
            <person name="Shang Y."/>
            <person name="Simmons D."/>
            <person name="Thornton R."/>
            <person name="Warren J."/>
            <person name="Weissenberger G."/>
            <person name="Zhang J."/>
            <person name="Zhang L."/>
            <person name="Zhou C."/>
            <person name="Zhu D."/>
            <person name="Muzny D."/>
            <person name="Worley K."/>
            <person name="Gibbs R."/>
        </authorList>
    </citation>
    <scope>NUCLEOTIDE SEQUENCE [LARGE SCALE GENOMIC DNA]</scope>
    <source>
        <strain evidence="2 3">ATCC 49957</strain>
    </source>
</reference>
<dbReference type="EMBL" id="ADVL01000152">
    <property type="protein sequence ID" value="EFH12895.1"/>
    <property type="molecule type" value="Genomic_DNA"/>
</dbReference>
<name>D5RIH5_9PROT</name>
<dbReference type="AlphaFoldDB" id="D5RIH5"/>
<feature type="domain" description="DAGKc" evidence="1">
    <location>
        <begin position="1"/>
        <end position="129"/>
    </location>
</feature>
<keyword evidence="2" id="KW-0418">Kinase</keyword>
<comment type="caution">
    <text evidence="2">The sequence shown here is derived from an EMBL/GenBank/DDBJ whole genome shotgun (WGS) entry which is preliminary data.</text>
</comment>
<dbReference type="Gene3D" id="2.60.200.40">
    <property type="match status" value="1"/>
</dbReference>
<evidence type="ECO:0000259" key="1">
    <source>
        <dbReference type="PROSITE" id="PS50146"/>
    </source>
</evidence>
<organism evidence="2 3">
    <name type="scientific">Pseudoroseomonas cervicalis ATCC 49957</name>
    <dbReference type="NCBI Taxonomy" id="525371"/>
    <lineage>
        <taxon>Bacteria</taxon>
        <taxon>Pseudomonadati</taxon>
        <taxon>Pseudomonadota</taxon>
        <taxon>Alphaproteobacteria</taxon>
        <taxon>Acetobacterales</taxon>
        <taxon>Roseomonadaceae</taxon>
        <taxon>Roseomonas</taxon>
    </lineage>
</organism>
<dbReference type="PROSITE" id="PS50146">
    <property type="entry name" value="DAGK"/>
    <property type="match status" value="1"/>
</dbReference>
<dbReference type="RefSeq" id="WP_007003944.1">
    <property type="nucleotide sequence ID" value="NZ_GG770778.1"/>
</dbReference>
<dbReference type="InterPro" id="IPR016064">
    <property type="entry name" value="NAD/diacylglycerol_kinase_sf"/>
</dbReference>
<dbReference type="Pfam" id="PF00781">
    <property type="entry name" value="DAGK_cat"/>
    <property type="match status" value="1"/>
</dbReference>
<dbReference type="Gene3D" id="3.40.50.10330">
    <property type="entry name" value="Probable inorganic polyphosphate/atp-NAD kinase, domain 1"/>
    <property type="match status" value="1"/>
</dbReference>
<keyword evidence="3" id="KW-1185">Reference proteome</keyword>
<dbReference type="HOGENOM" id="CLU_045532_5_1_5"/>
<dbReference type="Pfam" id="PF19279">
    <property type="entry name" value="YegS_C"/>
    <property type="match status" value="1"/>
</dbReference>
<accession>D5RIH5</accession>
<dbReference type="GO" id="GO:0016301">
    <property type="term" value="F:kinase activity"/>
    <property type="evidence" value="ECO:0007669"/>
    <property type="project" value="UniProtKB-KW"/>
</dbReference>
<keyword evidence="2" id="KW-0808">Transferase</keyword>
<proteinExistence type="predicted"/>
<dbReference type="InterPro" id="IPR017438">
    <property type="entry name" value="ATP-NAD_kinase_N"/>
</dbReference>
<gene>
    <name evidence="2" type="ORF">HMPREF0731_0885</name>
</gene>
<evidence type="ECO:0000313" key="2">
    <source>
        <dbReference type="EMBL" id="EFH12895.1"/>
    </source>
</evidence>